<dbReference type="Pfam" id="PF04392">
    <property type="entry name" value="ABC_sub_bind"/>
    <property type="match status" value="1"/>
</dbReference>
<keyword evidence="2" id="KW-0812">Transmembrane</keyword>
<gene>
    <name evidence="3" type="ORF">BSOLF_0855</name>
</gene>
<feature type="compositionally biased region" description="Low complexity" evidence="1">
    <location>
        <begin position="86"/>
        <end position="111"/>
    </location>
</feature>
<dbReference type="EMBL" id="PEBX01000047">
    <property type="protein sequence ID" value="PTQ56083.1"/>
    <property type="molecule type" value="Genomic_DNA"/>
</dbReference>
<dbReference type="PANTHER" id="PTHR35271:SF1">
    <property type="entry name" value="ABC TRANSPORTER, SUBSTRATE-BINDING LIPOPROTEIN"/>
    <property type="match status" value="1"/>
</dbReference>
<accession>A0A2R6Y080</accession>
<evidence type="ECO:0000256" key="1">
    <source>
        <dbReference type="SAM" id="MobiDB-lite"/>
    </source>
</evidence>
<keyword evidence="2" id="KW-0472">Membrane</keyword>
<protein>
    <submittedName>
        <fullName evidence="3">ABC transporter substrate-binding protein</fullName>
    </submittedName>
</protein>
<dbReference type="SUPFAM" id="SSF53822">
    <property type="entry name" value="Periplasmic binding protein-like I"/>
    <property type="match status" value="1"/>
</dbReference>
<feature type="region of interest" description="Disordered" evidence="1">
    <location>
        <begin position="84"/>
        <end position="121"/>
    </location>
</feature>
<comment type="caution">
    <text evidence="3">The sequence shown here is derived from an EMBL/GenBank/DDBJ whole genome shotgun (WGS) entry which is preliminary data.</text>
</comment>
<keyword evidence="2" id="KW-1133">Transmembrane helix</keyword>
<evidence type="ECO:0000256" key="2">
    <source>
        <dbReference type="SAM" id="Phobius"/>
    </source>
</evidence>
<dbReference type="AlphaFoldDB" id="A0A2R6Y080"/>
<dbReference type="InterPro" id="IPR007487">
    <property type="entry name" value="ABC_transpt-TYRBP-like"/>
</dbReference>
<evidence type="ECO:0000313" key="3">
    <source>
        <dbReference type="EMBL" id="PTQ56083.1"/>
    </source>
</evidence>
<proteinExistence type="predicted"/>
<sequence length="422" mass="45014">MLQMLYHRLQLCYNAQHTDFFNTLGLRDRRGSGVLSLRRPYRTIQTAKTVKTRGDRKIMRKTVFLLLFAVLIIVTGCTPRESQEATSQNTLQETNQTEQAATEAPAAGTAESSGNDTTGAHQGSVSIGITQIVEHPSLDAIREGVLAALAEAGYVPGKTLAVDYENAQGDRTVATDIAHKFAGKPLDLVIAITTPSAQAVQEAIQDKPIVFAAVSDPLAAGLVEDLNRPGGHITGSSDQTPLDQEIALILKFLPQAQTIGIIYNSGEANAEAQLKQAEQAATAQGIKVIARGISQANEIPLAVDALGSQVDAFLTLNDNLVVSAIDNYLDRANILKKPVFASDPESVDKGAVATYGIDQYKLGVRTGELAVRVLKGEDPGTIPVLIVQDTFLKVNEAAIKGLGLKLSDDLEKEIAAAQANER</sequence>
<dbReference type="PANTHER" id="PTHR35271">
    <property type="entry name" value="ABC TRANSPORTER, SUBSTRATE-BINDING LIPOPROTEIN-RELATED"/>
    <property type="match status" value="1"/>
</dbReference>
<dbReference type="Proteomes" id="UP000244338">
    <property type="component" value="Unassembled WGS sequence"/>
</dbReference>
<organism evidence="3 4">
    <name type="scientific">Candidatus Carbonibacillus altaicus</name>
    <dbReference type="NCBI Taxonomy" id="2163959"/>
    <lineage>
        <taxon>Bacteria</taxon>
        <taxon>Bacillati</taxon>
        <taxon>Bacillota</taxon>
        <taxon>Bacilli</taxon>
        <taxon>Bacillales</taxon>
        <taxon>Candidatus Carbonibacillus</taxon>
    </lineage>
</organism>
<reference evidence="4" key="1">
    <citation type="journal article" date="2018" name="Sci. Rep.">
        <title>Lignite coal burning seam in the remote Altai Mountains harbors a hydrogen-driven thermophilic microbial community.</title>
        <authorList>
            <person name="Kadnikov V.V."/>
            <person name="Mardanov A.V."/>
            <person name="Ivasenko D.A."/>
            <person name="Antsiferov D.V."/>
            <person name="Beletsky A.V."/>
            <person name="Karnachuk O.V."/>
            <person name="Ravin N.V."/>
        </authorList>
    </citation>
    <scope>NUCLEOTIDE SEQUENCE [LARGE SCALE GENOMIC DNA]</scope>
</reference>
<feature type="compositionally biased region" description="Polar residues" evidence="1">
    <location>
        <begin position="112"/>
        <end position="121"/>
    </location>
</feature>
<feature type="transmembrane region" description="Helical" evidence="2">
    <location>
        <begin position="58"/>
        <end position="76"/>
    </location>
</feature>
<evidence type="ECO:0000313" key="4">
    <source>
        <dbReference type="Proteomes" id="UP000244338"/>
    </source>
</evidence>
<dbReference type="CDD" id="cd06325">
    <property type="entry name" value="PBP1_ABC_unchar_transporter"/>
    <property type="match status" value="1"/>
</dbReference>
<name>A0A2R6Y080_9BACL</name>
<dbReference type="Gene3D" id="3.40.50.2300">
    <property type="match status" value="2"/>
</dbReference>
<dbReference type="InterPro" id="IPR028082">
    <property type="entry name" value="Peripla_BP_I"/>
</dbReference>